<proteinExistence type="predicted"/>
<dbReference type="PANTHER" id="PTHR38011">
    <property type="entry name" value="DIHYDROFOLATE REDUCTASE FAMILY PROTEIN (AFU_ORTHOLOGUE AFUA_8G06820)"/>
    <property type="match status" value="1"/>
</dbReference>
<gene>
    <name evidence="2" type="ORF">ACFQ3F_16035</name>
</gene>
<dbReference type="PANTHER" id="PTHR38011:SF11">
    <property type="entry name" value="2,5-DIAMINO-6-RIBOSYLAMINO-4(3H)-PYRIMIDINONE 5'-PHOSPHATE REDUCTASE"/>
    <property type="match status" value="1"/>
</dbReference>
<dbReference type="SUPFAM" id="SSF53597">
    <property type="entry name" value="Dihydrofolate reductase-like"/>
    <property type="match status" value="1"/>
</dbReference>
<accession>A0ABW3W285</accession>
<protein>
    <submittedName>
        <fullName evidence="2">Dihydrofolate reductase family protein</fullName>
    </submittedName>
</protein>
<dbReference type="InterPro" id="IPR024072">
    <property type="entry name" value="DHFR-like_dom_sf"/>
</dbReference>
<dbReference type="Pfam" id="PF01872">
    <property type="entry name" value="RibD_C"/>
    <property type="match status" value="1"/>
</dbReference>
<keyword evidence="3" id="KW-1185">Reference proteome</keyword>
<dbReference type="Proteomes" id="UP001597229">
    <property type="component" value="Unassembled WGS sequence"/>
</dbReference>
<organism evidence="2 3">
    <name type="scientific">Nocardioides ginsengisoli</name>
    <dbReference type="NCBI Taxonomy" id="363868"/>
    <lineage>
        <taxon>Bacteria</taxon>
        <taxon>Bacillati</taxon>
        <taxon>Actinomycetota</taxon>
        <taxon>Actinomycetes</taxon>
        <taxon>Propionibacteriales</taxon>
        <taxon>Nocardioidaceae</taxon>
        <taxon>Nocardioides</taxon>
    </lineage>
</organism>
<dbReference type="RefSeq" id="WP_367921690.1">
    <property type="nucleotide sequence ID" value="NZ_BAABAC010000049.1"/>
</dbReference>
<evidence type="ECO:0000313" key="2">
    <source>
        <dbReference type="EMBL" id="MFD1249309.1"/>
    </source>
</evidence>
<dbReference type="EMBL" id="JBHTLX010000020">
    <property type="protein sequence ID" value="MFD1249309.1"/>
    <property type="molecule type" value="Genomic_DNA"/>
</dbReference>
<sequence length="189" mass="21243">MRKVTYSMGVTLDGFIKDADGSFDWGDPDPDVFAHSMDEIQEVGVHLLGRRLYETMLYWETHADDPALSEMEREWTTLWNPLPKVVFSRTLTEVEGAAARLATGTLAEEIARLRAEPGEGDIALGGAELAAQAAEQDLIDEYLIRVFPVVVGGGTPFFARDEQRRRLELVETRTFSSSGVVYLRHRRVR</sequence>
<comment type="caution">
    <text evidence="2">The sequence shown here is derived from an EMBL/GenBank/DDBJ whole genome shotgun (WGS) entry which is preliminary data.</text>
</comment>
<dbReference type="InterPro" id="IPR050765">
    <property type="entry name" value="Riboflavin_Biosynth_HTPR"/>
</dbReference>
<dbReference type="Gene3D" id="3.40.430.10">
    <property type="entry name" value="Dihydrofolate Reductase, subunit A"/>
    <property type="match status" value="1"/>
</dbReference>
<reference evidence="3" key="1">
    <citation type="journal article" date="2019" name="Int. J. Syst. Evol. Microbiol.">
        <title>The Global Catalogue of Microorganisms (GCM) 10K type strain sequencing project: providing services to taxonomists for standard genome sequencing and annotation.</title>
        <authorList>
            <consortium name="The Broad Institute Genomics Platform"/>
            <consortium name="The Broad Institute Genome Sequencing Center for Infectious Disease"/>
            <person name="Wu L."/>
            <person name="Ma J."/>
        </authorList>
    </citation>
    <scope>NUCLEOTIDE SEQUENCE [LARGE SCALE GENOMIC DNA]</scope>
    <source>
        <strain evidence="3">CCUG 52478</strain>
    </source>
</reference>
<feature type="domain" description="Bacterial bifunctional deaminase-reductase C-terminal" evidence="1">
    <location>
        <begin position="2"/>
        <end position="177"/>
    </location>
</feature>
<dbReference type="InterPro" id="IPR002734">
    <property type="entry name" value="RibDG_C"/>
</dbReference>
<name>A0ABW3W285_9ACTN</name>
<evidence type="ECO:0000259" key="1">
    <source>
        <dbReference type="Pfam" id="PF01872"/>
    </source>
</evidence>
<evidence type="ECO:0000313" key="3">
    <source>
        <dbReference type="Proteomes" id="UP001597229"/>
    </source>
</evidence>